<evidence type="ECO:0000313" key="2">
    <source>
        <dbReference type="Proteomes" id="UP000282957"/>
    </source>
</evidence>
<gene>
    <name evidence="1" type="ORF">EOD42_13140</name>
</gene>
<comment type="caution">
    <text evidence="1">The sequence shown here is derived from an EMBL/GenBank/DDBJ whole genome shotgun (WGS) entry which is preliminary data.</text>
</comment>
<dbReference type="EMBL" id="SACL01000004">
    <property type="protein sequence ID" value="RVT96407.1"/>
    <property type="molecule type" value="Genomic_DNA"/>
</dbReference>
<evidence type="ECO:0000313" key="1">
    <source>
        <dbReference type="EMBL" id="RVT96407.1"/>
    </source>
</evidence>
<proteinExistence type="predicted"/>
<accession>A0A437MFJ7</accession>
<dbReference type="OrthoDB" id="7285411at2"/>
<sequence length="67" mass="7176">MPEELQIVLAREAMRRAAATLAEQAELLAFEMEEGTLLDRGGPDALRLFASIVRATNADTLGPVGHA</sequence>
<keyword evidence="2" id="KW-1185">Reference proteome</keyword>
<reference evidence="1 2" key="1">
    <citation type="submission" date="2019-01" db="EMBL/GenBank/DDBJ databases">
        <authorList>
            <person name="Chen W.-M."/>
        </authorList>
    </citation>
    <scope>NUCLEOTIDE SEQUENCE [LARGE SCALE GENOMIC DNA]</scope>
    <source>
        <strain evidence="1 2">CCP-6</strain>
    </source>
</reference>
<dbReference type="AlphaFoldDB" id="A0A437MFJ7"/>
<protein>
    <submittedName>
        <fullName evidence="1">Uncharacterized protein</fullName>
    </submittedName>
</protein>
<dbReference type="Proteomes" id="UP000282957">
    <property type="component" value="Unassembled WGS sequence"/>
</dbReference>
<organism evidence="1 2">
    <name type="scientific">Rhodovarius crocodyli</name>
    <dbReference type="NCBI Taxonomy" id="1979269"/>
    <lineage>
        <taxon>Bacteria</taxon>
        <taxon>Pseudomonadati</taxon>
        <taxon>Pseudomonadota</taxon>
        <taxon>Alphaproteobacteria</taxon>
        <taxon>Acetobacterales</taxon>
        <taxon>Roseomonadaceae</taxon>
        <taxon>Rhodovarius</taxon>
    </lineage>
</organism>
<name>A0A437MFJ7_9PROT</name>